<dbReference type="InterPro" id="IPR017979">
    <property type="entry name" value="GPCR_3_CS"/>
</dbReference>
<keyword evidence="12" id="KW-0732">Signal</keyword>
<keyword evidence="9" id="KW-0807">Transducer</keyword>
<dbReference type="EMBL" id="RCHS01001707">
    <property type="protein sequence ID" value="RMX51923.1"/>
    <property type="molecule type" value="Genomic_DNA"/>
</dbReference>
<dbReference type="Pfam" id="PF01094">
    <property type="entry name" value="ANF_receptor"/>
    <property type="match status" value="1"/>
</dbReference>
<evidence type="ECO:0000256" key="5">
    <source>
        <dbReference type="ARBA" id="ARBA00023040"/>
    </source>
</evidence>
<evidence type="ECO:0000313" key="14">
    <source>
        <dbReference type="EMBL" id="RMX51923.1"/>
    </source>
</evidence>
<dbReference type="CDD" id="cd15047">
    <property type="entry name" value="7tmC_GABA-B-like"/>
    <property type="match status" value="1"/>
</dbReference>
<dbReference type="GO" id="GO:0007214">
    <property type="term" value="P:gamma-aminobutyric acid signaling pathway"/>
    <property type="evidence" value="ECO:0007669"/>
    <property type="project" value="TreeGrafter"/>
</dbReference>
<dbReference type="AlphaFoldDB" id="A0A3M6UE12"/>
<keyword evidence="4 11" id="KW-1133">Transmembrane helix</keyword>
<dbReference type="PROSITE" id="PS50259">
    <property type="entry name" value="G_PROTEIN_RECEP_F3_4"/>
    <property type="match status" value="1"/>
</dbReference>
<dbReference type="InterPro" id="IPR001828">
    <property type="entry name" value="ANF_lig-bd_rcpt"/>
</dbReference>
<evidence type="ECO:0000259" key="13">
    <source>
        <dbReference type="PROSITE" id="PS50259"/>
    </source>
</evidence>
<evidence type="ECO:0000256" key="10">
    <source>
        <dbReference type="SAM" id="MobiDB-lite"/>
    </source>
</evidence>
<keyword evidence="5" id="KW-0297">G-protein coupled receptor</keyword>
<feature type="transmembrane region" description="Helical" evidence="11">
    <location>
        <begin position="445"/>
        <end position="466"/>
    </location>
</feature>
<dbReference type="PANTHER" id="PTHR10519">
    <property type="entry name" value="GABA-B RECEPTOR"/>
    <property type="match status" value="1"/>
</dbReference>
<keyword evidence="3 11" id="KW-0812">Transmembrane</keyword>
<feature type="region of interest" description="Disordered" evidence="10">
    <location>
        <begin position="731"/>
        <end position="778"/>
    </location>
</feature>
<evidence type="ECO:0000256" key="1">
    <source>
        <dbReference type="ARBA" id="ARBA00004651"/>
    </source>
</evidence>
<evidence type="ECO:0000256" key="4">
    <source>
        <dbReference type="ARBA" id="ARBA00022989"/>
    </source>
</evidence>
<keyword evidence="2" id="KW-1003">Cell membrane</keyword>
<dbReference type="SUPFAM" id="SSF53822">
    <property type="entry name" value="Periplasmic binding protein-like I"/>
    <property type="match status" value="1"/>
</dbReference>
<evidence type="ECO:0000256" key="7">
    <source>
        <dbReference type="ARBA" id="ARBA00023170"/>
    </source>
</evidence>
<dbReference type="GO" id="GO:0004965">
    <property type="term" value="F:G protein-coupled GABA receptor activity"/>
    <property type="evidence" value="ECO:0007669"/>
    <property type="project" value="InterPro"/>
</dbReference>
<sequence length="778" mass="87395">MRGLSPDMRSTRVFSTLGILCVVLSLKCNADKTELIIGSLERSEDKDRGVQLGITHAIHVAKNSSSLKDFLEKYEIRIVSYHTRGNVISSIASATHALRYRKGGFPLLLLGPQTSSEASWVLMIARYYRKLTVTYLTTTGDGRERRDPYGFTFAPAPFPYLKAVLKMMNHFKWKRFAIVYDLLETGGFYVKNVESLTMNTDLTIIGHEAIDIVGINQGTQDKLRKLKDLDSKIFFGAFSSRGASLVFCEVFKMGLFGPGFVWILHPNAGNIDLWVYYATIERLLTNRSGLCTREQYQRVAERIFILDKNITYRSNENTTTASGLTLRQIFNTPDVGALSKSQKIKMTIAFDTMWGVMLALKESSKELPNSMPLEQNVKSFLGNARITKTIELKLPDRTALVPIGGYHIIQDKFVVYDEVKDSLWKDNYQPMDHSQRELEFMKIQVPLIAAMWGFAAIGIACSSGFLRFNIRNRKKSQEIAIKDNKKFDLRWQARSAVLCIGYSLSFGAMFSKTWRVHKIFTAGLSRDKMAIKDSHLLVTIAALLMIDVVFLSSWILTDPLQAKILAFEERASLENHIVTIPALYQCTCRYKTYFLAVVFTYKGLLLFFGIFLAWETRNVSIPALNDSKYIGMSVYNVFVLSIIGASVSLAFEGSVHHEAPYAILSICLIMSTSVTLLLVFVPKIYQFNAKVKEATQNIRVSELMEGQILQSICRATQTDLSVSELKAEADEAFSSSDEIPQEASDEKNGCGIQPVKLISERSTGQKDKAAKTPGPVTS</sequence>
<dbReference type="Pfam" id="PF00003">
    <property type="entry name" value="7tm_3"/>
    <property type="match status" value="1"/>
</dbReference>
<dbReference type="PRINTS" id="PR01176">
    <property type="entry name" value="GABABRECEPTR"/>
</dbReference>
<evidence type="ECO:0000256" key="3">
    <source>
        <dbReference type="ARBA" id="ARBA00022692"/>
    </source>
</evidence>
<name>A0A3M6UE12_POCDA</name>
<dbReference type="PROSITE" id="PS00981">
    <property type="entry name" value="G_PROTEIN_RECEP_F3_3"/>
    <property type="match status" value="1"/>
</dbReference>
<keyword evidence="8" id="KW-0325">Glycoprotein</keyword>
<organism evidence="14 15">
    <name type="scientific">Pocillopora damicornis</name>
    <name type="common">Cauliflower coral</name>
    <name type="synonym">Millepora damicornis</name>
    <dbReference type="NCBI Taxonomy" id="46731"/>
    <lineage>
        <taxon>Eukaryota</taxon>
        <taxon>Metazoa</taxon>
        <taxon>Cnidaria</taxon>
        <taxon>Anthozoa</taxon>
        <taxon>Hexacorallia</taxon>
        <taxon>Scleractinia</taxon>
        <taxon>Astrocoeniina</taxon>
        <taxon>Pocilloporidae</taxon>
        <taxon>Pocillopora</taxon>
    </lineage>
</organism>
<feature type="transmembrane region" description="Helical" evidence="11">
    <location>
        <begin position="536"/>
        <end position="556"/>
    </location>
</feature>
<evidence type="ECO:0000256" key="11">
    <source>
        <dbReference type="SAM" id="Phobius"/>
    </source>
</evidence>
<feature type="transmembrane region" description="Helical" evidence="11">
    <location>
        <begin position="634"/>
        <end position="655"/>
    </location>
</feature>
<evidence type="ECO:0000256" key="2">
    <source>
        <dbReference type="ARBA" id="ARBA00022475"/>
    </source>
</evidence>
<gene>
    <name evidence="14" type="ORF">pdam_00012177</name>
</gene>
<comment type="caution">
    <text evidence="14">The sequence shown here is derived from an EMBL/GenBank/DDBJ whole genome shotgun (WGS) entry which is preliminary data.</text>
</comment>
<keyword evidence="7" id="KW-0675">Receptor</keyword>
<evidence type="ECO:0000256" key="6">
    <source>
        <dbReference type="ARBA" id="ARBA00023136"/>
    </source>
</evidence>
<feature type="transmembrane region" description="Helical" evidence="11">
    <location>
        <begin position="593"/>
        <end position="614"/>
    </location>
</feature>
<accession>A0A3M6UE12</accession>
<feature type="domain" description="G-protein coupled receptors family 3 profile" evidence="13">
    <location>
        <begin position="494"/>
        <end position="685"/>
    </location>
</feature>
<dbReference type="Proteomes" id="UP000275408">
    <property type="component" value="Unassembled WGS sequence"/>
</dbReference>
<dbReference type="GO" id="GO:0038039">
    <property type="term" value="C:G protein-coupled receptor heterodimeric complex"/>
    <property type="evidence" value="ECO:0007669"/>
    <property type="project" value="TreeGrafter"/>
</dbReference>
<keyword evidence="15" id="KW-1185">Reference proteome</keyword>
<evidence type="ECO:0000256" key="8">
    <source>
        <dbReference type="ARBA" id="ARBA00023180"/>
    </source>
</evidence>
<reference evidence="14 15" key="1">
    <citation type="journal article" date="2018" name="Sci. Rep.">
        <title>Comparative analysis of the Pocillopora damicornis genome highlights role of immune system in coral evolution.</title>
        <authorList>
            <person name="Cunning R."/>
            <person name="Bay R.A."/>
            <person name="Gillette P."/>
            <person name="Baker A.C."/>
            <person name="Traylor-Knowles N."/>
        </authorList>
    </citation>
    <scope>NUCLEOTIDE SEQUENCE [LARGE SCALE GENOMIC DNA]</scope>
    <source>
        <strain evidence="14">RSMAS</strain>
        <tissue evidence="14">Whole animal</tissue>
    </source>
</reference>
<feature type="chain" id="PRO_5018309293" description="G-protein coupled receptors family 3 profile domain-containing protein" evidence="12">
    <location>
        <begin position="31"/>
        <end position="778"/>
    </location>
</feature>
<dbReference type="PANTHER" id="PTHR10519:SF74">
    <property type="entry name" value="GAMMA-AMINOBUTYRIC ACID TYPE B RECEPTOR SUBUNIT 2"/>
    <property type="match status" value="1"/>
</dbReference>
<evidence type="ECO:0000256" key="9">
    <source>
        <dbReference type="ARBA" id="ARBA00023224"/>
    </source>
</evidence>
<evidence type="ECO:0000256" key="12">
    <source>
        <dbReference type="SAM" id="SignalP"/>
    </source>
</evidence>
<dbReference type="OrthoDB" id="16403at2759"/>
<evidence type="ECO:0000313" key="15">
    <source>
        <dbReference type="Proteomes" id="UP000275408"/>
    </source>
</evidence>
<proteinExistence type="predicted"/>
<dbReference type="Gene3D" id="3.40.50.2300">
    <property type="match status" value="2"/>
</dbReference>
<protein>
    <recommendedName>
        <fullName evidence="13">G-protein coupled receptors family 3 profile domain-containing protein</fullName>
    </recommendedName>
</protein>
<comment type="subcellular location">
    <subcellularLocation>
        <location evidence="1">Cell membrane</location>
        <topology evidence="1">Multi-pass membrane protein</topology>
    </subcellularLocation>
</comment>
<feature type="signal peptide" evidence="12">
    <location>
        <begin position="1"/>
        <end position="30"/>
    </location>
</feature>
<dbReference type="InterPro" id="IPR017978">
    <property type="entry name" value="GPCR_3_C"/>
</dbReference>
<feature type="transmembrane region" description="Helical" evidence="11">
    <location>
        <begin position="661"/>
        <end position="681"/>
    </location>
</feature>
<keyword evidence="6 11" id="KW-0472">Membrane</keyword>
<dbReference type="InterPro" id="IPR002455">
    <property type="entry name" value="GPCR3_GABA-B"/>
</dbReference>
<dbReference type="InterPro" id="IPR028082">
    <property type="entry name" value="Peripla_BP_I"/>
</dbReference>